<dbReference type="HOGENOM" id="CLU_319240_0_0_1"/>
<name>Q22H11_TETTS</name>
<feature type="compositionally biased region" description="Low complexity" evidence="3">
    <location>
        <begin position="466"/>
        <end position="476"/>
    </location>
</feature>
<dbReference type="AlphaFoldDB" id="Q22H11"/>
<reference evidence="5" key="1">
    <citation type="journal article" date="2006" name="PLoS Biol.">
        <title>Macronuclear genome sequence of the ciliate Tetrahymena thermophila, a model eukaryote.</title>
        <authorList>
            <person name="Eisen J.A."/>
            <person name="Coyne R.S."/>
            <person name="Wu M."/>
            <person name="Wu D."/>
            <person name="Thiagarajan M."/>
            <person name="Wortman J.R."/>
            <person name="Badger J.H."/>
            <person name="Ren Q."/>
            <person name="Amedeo P."/>
            <person name="Jones K.M."/>
            <person name="Tallon L.J."/>
            <person name="Delcher A.L."/>
            <person name="Salzberg S.L."/>
            <person name="Silva J.C."/>
            <person name="Haas B.J."/>
            <person name="Majoros W.H."/>
            <person name="Farzad M."/>
            <person name="Carlton J.M."/>
            <person name="Smith R.K. Jr."/>
            <person name="Garg J."/>
            <person name="Pearlman R.E."/>
            <person name="Karrer K.M."/>
            <person name="Sun L."/>
            <person name="Manning G."/>
            <person name="Elde N.C."/>
            <person name="Turkewitz A.P."/>
            <person name="Asai D.J."/>
            <person name="Wilkes D.E."/>
            <person name="Wang Y."/>
            <person name="Cai H."/>
            <person name="Collins K."/>
            <person name="Stewart B.A."/>
            <person name="Lee S.R."/>
            <person name="Wilamowska K."/>
            <person name="Weinberg Z."/>
            <person name="Ruzzo W.L."/>
            <person name="Wloga D."/>
            <person name="Gaertig J."/>
            <person name="Frankel J."/>
            <person name="Tsao C.-C."/>
            <person name="Gorovsky M.A."/>
            <person name="Keeling P.J."/>
            <person name="Waller R.F."/>
            <person name="Patron N.J."/>
            <person name="Cherry J.M."/>
            <person name="Stover N.A."/>
            <person name="Krieger C.J."/>
            <person name="del Toro C."/>
            <person name="Ryder H.F."/>
            <person name="Williamson S.C."/>
            <person name="Barbeau R.A."/>
            <person name="Hamilton E.P."/>
            <person name="Orias E."/>
        </authorList>
    </citation>
    <scope>NUCLEOTIDE SEQUENCE [LARGE SCALE GENOMIC DNA]</scope>
    <source>
        <strain evidence="5">SB210</strain>
    </source>
</reference>
<dbReference type="PANTHER" id="PTHR46260:SF3">
    <property type="entry name" value="RING-TYPE DOMAIN-CONTAINING PROTEIN"/>
    <property type="match status" value="1"/>
</dbReference>
<organism evidence="4 5">
    <name type="scientific">Tetrahymena thermophila (strain SB210)</name>
    <dbReference type="NCBI Taxonomy" id="312017"/>
    <lineage>
        <taxon>Eukaryota</taxon>
        <taxon>Sar</taxon>
        <taxon>Alveolata</taxon>
        <taxon>Ciliophora</taxon>
        <taxon>Intramacronucleata</taxon>
        <taxon>Oligohymenophorea</taxon>
        <taxon>Hymenostomatida</taxon>
        <taxon>Tetrahymenina</taxon>
        <taxon>Tetrahymenidae</taxon>
        <taxon>Tetrahymena</taxon>
    </lineage>
</organism>
<dbReference type="eggNOG" id="KOG4441">
    <property type="taxonomic scope" value="Eukaryota"/>
</dbReference>
<dbReference type="OrthoDB" id="45365at2759"/>
<dbReference type="InterPro" id="IPR051746">
    <property type="entry name" value="Kelch_domain_containing_8"/>
</dbReference>
<keyword evidence="2" id="KW-0677">Repeat</keyword>
<evidence type="ECO:0000256" key="2">
    <source>
        <dbReference type="ARBA" id="ARBA00022737"/>
    </source>
</evidence>
<feature type="region of interest" description="Disordered" evidence="3">
    <location>
        <begin position="464"/>
        <end position="507"/>
    </location>
</feature>
<sequence length="860" mass="99268">MNQDVLQNFIHSSSKQSRRGQFEGAKQESAQYSLSSLNYPNNVVQRSGSSNQRHIDEFINSHAQNVKQSFNSALNGPSQNKVFTDSHDEQAASNFQNHHISQISNPMMDNQLQVNQSRNLQTNQNYLNVDPQSFIPTTHMPPNQKASVSANPNYLNNFVSLNPNLQTFNGMSTQQQQQYSLNQQYQSCPSHPKYDITNICVAETCIEPLCPECVKIHTYMHNQKDTPTNIDTILCKREQCIEYVRELRENFFKEQTVLNKIGDIEKGDIFQQCLDQIQKARDLVFQNLNSYFNSFELKVKQRINEIRQNHPHLFGSIHSKIQAMVRDVSDMEAKLESSQYVKYIIQILSDDFNIDFERIQQDVDYGIEHYLSQLFKVQVDTSILSELDDLMQKYIRTDKVDLSDYQWRDGQQQVTHEVLHSNLFVKKQNQNNNVQDKENNMQDLFESNQKKLVPQPIDYNTVSFPTQQTQQANANQSDVYDLNEMPYDNGVSKNVKNQQSKSRPKSEYLNPYQANNIQEVQNVNVGSRGLDGDQSPLNGSYASQRENDRGANINIYDYFNPDCLLNIVHFFQDNSKLFHFLDLSQLSRDPATQEWQTVELNIAFKIPMFHRSIITPNGKVFLVGGIDVLHKNKSINSTYFLDMNRNALELCANMNYERNSHSLVVAQDSIFVVGGLNNNDEDIYLTSCERFDIESQKWIQIADLQEGVAGTSLCNFHDKYIYRYGGKTYLNNMTNTIERYNIQEDFWEYIPFQFTEAIPSYAGSVQINDNEMLILGGQIGEINQKQAIIARVDESNPDALVFYKSKSMPSSGTFWQNPIIGGNVVFAVQNIKMENCQMNYFSKKTLFVFNCRTWKELGIK</sequence>
<dbReference type="InterPro" id="IPR015915">
    <property type="entry name" value="Kelch-typ_b-propeller"/>
</dbReference>
<dbReference type="SMART" id="SM00612">
    <property type="entry name" value="Kelch"/>
    <property type="match status" value="3"/>
</dbReference>
<feature type="region of interest" description="Disordered" evidence="3">
    <location>
        <begin position="1"/>
        <end position="27"/>
    </location>
</feature>
<keyword evidence="1" id="KW-0880">Kelch repeat</keyword>
<dbReference type="GeneID" id="7832784"/>
<accession>Q22H11</accession>
<feature type="compositionally biased region" description="Polar residues" evidence="3">
    <location>
        <begin position="491"/>
        <end position="501"/>
    </location>
</feature>
<dbReference type="InParanoid" id="Q22H11"/>
<dbReference type="PANTHER" id="PTHR46260">
    <property type="entry name" value="RING-TYPE DOMAIN-CONTAINING PROTEIN"/>
    <property type="match status" value="1"/>
</dbReference>
<evidence type="ECO:0000313" key="4">
    <source>
        <dbReference type="EMBL" id="EAR84513.3"/>
    </source>
</evidence>
<dbReference type="Proteomes" id="UP000009168">
    <property type="component" value="Unassembled WGS sequence"/>
</dbReference>
<keyword evidence="5" id="KW-1185">Reference proteome</keyword>
<gene>
    <name evidence="4" type="ORF">TTHERM_00655410</name>
</gene>
<evidence type="ECO:0000313" key="5">
    <source>
        <dbReference type="Proteomes" id="UP000009168"/>
    </source>
</evidence>
<evidence type="ECO:0000256" key="3">
    <source>
        <dbReference type="SAM" id="MobiDB-lite"/>
    </source>
</evidence>
<dbReference type="STRING" id="312017.Q22H11"/>
<protein>
    <submittedName>
        <fullName evidence="4">Kelch motif protein</fullName>
    </submittedName>
</protein>
<dbReference type="RefSeq" id="XP_001032176.3">
    <property type="nucleotide sequence ID" value="XM_001032176.3"/>
</dbReference>
<dbReference type="InterPro" id="IPR006652">
    <property type="entry name" value="Kelch_1"/>
</dbReference>
<evidence type="ECO:0000256" key="1">
    <source>
        <dbReference type="ARBA" id="ARBA00022441"/>
    </source>
</evidence>
<dbReference type="Pfam" id="PF24681">
    <property type="entry name" value="Kelch_KLHDC2_KLHL20_DRC7"/>
    <property type="match status" value="1"/>
</dbReference>
<feature type="region of interest" description="Disordered" evidence="3">
    <location>
        <begin position="526"/>
        <end position="545"/>
    </location>
</feature>
<dbReference type="SUPFAM" id="SSF117281">
    <property type="entry name" value="Kelch motif"/>
    <property type="match status" value="1"/>
</dbReference>
<dbReference type="EMBL" id="GG662502">
    <property type="protein sequence ID" value="EAR84513.3"/>
    <property type="molecule type" value="Genomic_DNA"/>
</dbReference>
<dbReference type="Gene3D" id="2.120.10.80">
    <property type="entry name" value="Kelch-type beta propeller"/>
    <property type="match status" value="1"/>
</dbReference>
<dbReference type="KEGG" id="tet:TTHERM_00655410"/>
<feature type="compositionally biased region" description="Polar residues" evidence="3">
    <location>
        <begin position="535"/>
        <end position="544"/>
    </location>
</feature>
<feature type="compositionally biased region" description="Polar residues" evidence="3">
    <location>
        <begin position="1"/>
        <end position="15"/>
    </location>
</feature>
<proteinExistence type="predicted"/>